<keyword evidence="1" id="KW-0732">Signal</keyword>
<feature type="chain" id="PRO_5046798463" evidence="1">
    <location>
        <begin position="24"/>
        <end position="173"/>
    </location>
</feature>
<evidence type="ECO:0000313" key="3">
    <source>
        <dbReference type="EMBL" id="QTL37802.1"/>
    </source>
</evidence>
<dbReference type="EMBL" id="CP072426">
    <property type="protein sequence ID" value="QTL37802.1"/>
    <property type="molecule type" value="Genomic_DNA"/>
</dbReference>
<organism evidence="3 4">
    <name type="scientific">Pseudoalteromonas viridis</name>
    <dbReference type="NCBI Taxonomy" id="339617"/>
    <lineage>
        <taxon>Bacteria</taxon>
        <taxon>Pseudomonadati</taxon>
        <taxon>Pseudomonadota</taxon>
        <taxon>Gammaproteobacteria</taxon>
        <taxon>Alteromonadales</taxon>
        <taxon>Pseudoalteromonadaceae</taxon>
        <taxon>Pseudoalteromonas</taxon>
    </lineage>
</organism>
<reference evidence="3 4" key="1">
    <citation type="submission" date="2021-03" db="EMBL/GenBank/DDBJ databases">
        <title>Complete Genome of Pseudoalteromonas viridis Strain BBR56, a new biocontrol bacterial candidate.</title>
        <authorList>
            <person name="Handayani D.P."/>
            <person name="Isnansetyo A."/>
            <person name="Istiqomah I."/>
            <person name="Jumina J."/>
        </authorList>
    </citation>
    <scope>NUCLEOTIDE SEQUENCE [LARGE SCALE GENOMIC DNA]</scope>
    <source>
        <strain evidence="3 4">BBR56</strain>
    </source>
</reference>
<keyword evidence="4" id="KW-1185">Reference proteome</keyword>
<proteinExistence type="predicted"/>
<dbReference type="Pfam" id="PF07603">
    <property type="entry name" value="Lcl_C"/>
    <property type="match status" value="1"/>
</dbReference>
<evidence type="ECO:0000256" key="1">
    <source>
        <dbReference type="SAM" id="SignalP"/>
    </source>
</evidence>
<evidence type="ECO:0000259" key="2">
    <source>
        <dbReference type="Pfam" id="PF07603"/>
    </source>
</evidence>
<gene>
    <name evidence="3" type="ORF">J5X90_18845</name>
</gene>
<dbReference type="PANTHER" id="PTHR35812">
    <property type="entry name" value="LIPOPROTEIN"/>
    <property type="match status" value="1"/>
</dbReference>
<dbReference type="Proteomes" id="UP000665025">
    <property type="component" value="Chromosome 2"/>
</dbReference>
<evidence type="ECO:0000313" key="4">
    <source>
        <dbReference type="Proteomes" id="UP000665025"/>
    </source>
</evidence>
<accession>A0ABX7VD98</accession>
<dbReference type="InterPro" id="IPR011460">
    <property type="entry name" value="Lcl_C"/>
</dbReference>
<dbReference type="RefSeq" id="WP_209053978.1">
    <property type="nucleotide sequence ID" value="NZ_CP072426.1"/>
</dbReference>
<feature type="domain" description="Lcl C-terminal" evidence="2">
    <location>
        <begin position="44"/>
        <end position="168"/>
    </location>
</feature>
<name>A0ABX7VD98_9GAMM</name>
<sequence length="173" mass="19016">MKTSTTFLLTLLVFGGAFNVAYGECKDNITPSTPTNRFTLNDNGTVTDNQNGLVWMRCSLGQTWDGSTCTGSASTYTWAQALASADESNYAGFSDWYLPNIKELNSIVETACYDPAINLTVFPNTPSSGYWSSSPYAYYYYNAWYVYFSLGGGLNLNKNGSKRVRLVRAGVAQ</sequence>
<feature type="signal peptide" evidence="1">
    <location>
        <begin position="1"/>
        <end position="23"/>
    </location>
</feature>
<protein>
    <submittedName>
        <fullName evidence="3">DUF1566 domain-containing protein</fullName>
    </submittedName>
</protein>
<dbReference type="PANTHER" id="PTHR35812:SF1">
    <property type="entry name" value="LIPOPROTEIN"/>
    <property type="match status" value="1"/>
</dbReference>